<dbReference type="Proteomes" id="UP000597762">
    <property type="component" value="Unassembled WGS sequence"/>
</dbReference>
<feature type="transmembrane region" description="Helical" evidence="1">
    <location>
        <begin position="97"/>
        <end position="119"/>
    </location>
</feature>
<organism evidence="2 3">
    <name type="scientific">Acanthosepion pharaonis</name>
    <name type="common">Pharaoh cuttlefish</name>
    <name type="synonym">Sepia pharaonis</name>
    <dbReference type="NCBI Taxonomy" id="158019"/>
    <lineage>
        <taxon>Eukaryota</taxon>
        <taxon>Metazoa</taxon>
        <taxon>Spiralia</taxon>
        <taxon>Lophotrochozoa</taxon>
        <taxon>Mollusca</taxon>
        <taxon>Cephalopoda</taxon>
        <taxon>Coleoidea</taxon>
        <taxon>Decapodiformes</taxon>
        <taxon>Sepiida</taxon>
        <taxon>Sepiina</taxon>
        <taxon>Sepiidae</taxon>
        <taxon>Acanthosepion</taxon>
    </lineage>
</organism>
<comment type="caution">
    <text evidence="2">The sequence shown here is derived from an EMBL/GenBank/DDBJ whole genome shotgun (WGS) entry which is preliminary data.</text>
</comment>
<gene>
    <name evidence="2" type="ORF">SPHA_24877</name>
</gene>
<keyword evidence="1" id="KW-0472">Membrane</keyword>
<feature type="transmembrane region" description="Helical" evidence="1">
    <location>
        <begin position="29"/>
        <end position="47"/>
    </location>
</feature>
<accession>A0A812BY99</accession>
<evidence type="ECO:0000313" key="3">
    <source>
        <dbReference type="Proteomes" id="UP000597762"/>
    </source>
</evidence>
<feature type="transmembrane region" description="Helical" evidence="1">
    <location>
        <begin position="67"/>
        <end position="85"/>
    </location>
</feature>
<name>A0A812BY99_ACAPH</name>
<protein>
    <submittedName>
        <fullName evidence="2">Uncharacterized protein</fullName>
    </submittedName>
</protein>
<evidence type="ECO:0000313" key="2">
    <source>
        <dbReference type="EMBL" id="CAE1245771.1"/>
    </source>
</evidence>
<sequence>MQDDVLSTRSAGCPYNPTSQQASENLQPILLIFFLIRLLALSLMFALSHSHHPVFFHLHSYTHSLSHSLSFFSSLSITLFLSSFLSFDNFTPFLSHLLLLSTLFYACSHFLPIVLSYALSFSPTVTFPPTHIFSLFLSQVTVSPPLTKHYERVC</sequence>
<keyword evidence="1" id="KW-0812">Transmembrane</keyword>
<proteinExistence type="predicted"/>
<evidence type="ECO:0000256" key="1">
    <source>
        <dbReference type="SAM" id="Phobius"/>
    </source>
</evidence>
<keyword evidence="3" id="KW-1185">Reference proteome</keyword>
<dbReference type="EMBL" id="CAHIKZ030000936">
    <property type="protein sequence ID" value="CAE1245771.1"/>
    <property type="molecule type" value="Genomic_DNA"/>
</dbReference>
<dbReference type="AlphaFoldDB" id="A0A812BY99"/>
<reference evidence="2" key="1">
    <citation type="submission" date="2021-01" db="EMBL/GenBank/DDBJ databases">
        <authorList>
            <person name="Li R."/>
            <person name="Bekaert M."/>
        </authorList>
    </citation>
    <scope>NUCLEOTIDE SEQUENCE</scope>
    <source>
        <strain evidence="2">Farmed</strain>
    </source>
</reference>
<keyword evidence="1" id="KW-1133">Transmembrane helix</keyword>